<feature type="transmembrane region" description="Helical" evidence="6">
    <location>
        <begin position="282"/>
        <end position="303"/>
    </location>
</feature>
<dbReference type="PANTHER" id="PTHR10984:SF36">
    <property type="entry name" value="ENDOPLASMIC RETICULUM-GOLGI INTERMEDIATE COMPARTMENT PROTEIN 1"/>
    <property type="match status" value="1"/>
</dbReference>
<name>A0A0V0ZTF4_9BILA</name>
<dbReference type="GO" id="GO:0006890">
    <property type="term" value="P:retrograde vesicle-mediated transport, Golgi to endoplasmic reticulum"/>
    <property type="evidence" value="ECO:0007669"/>
    <property type="project" value="TreeGrafter"/>
</dbReference>
<dbReference type="STRING" id="990121.A0A0V0ZTF4"/>
<sequence length="323" mass="36917">LRKMGLERFDIYRKVPKDLTQPTTTGAVISIFSLIFISYLFVSELLQFLKVEIISEMFVSNPDVVEVIPVFLNATLLALGCDYLGLDIQDENGRHEVGFIENVVKNPVHTGGCRIEATFRISKCEDFVLIGFRDGVLLIFLQFVSHLNFMYKTLLVPGNFHLSTHSAKIQPVFVDLRHVIHGVKFGDDVMEYNLPGNFNPLMNAEVLDSPVDNFPFSYDYILKIVPTVYENIAGNMKHAYQYTYARKTYIEMSFTGQTNPTLWFRYDFTPITVKYHERRQPLYIFLTSICAIIGGTFTVAGLIDSFFFTASQLYKKVELGKIS</sequence>
<dbReference type="Pfam" id="PF13850">
    <property type="entry name" value="ERGIC_N"/>
    <property type="match status" value="1"/>
</dbReference>
<dbReference type="GO" id="GO:0000139">
    <property type="term" value="C:Golgi membrane"/>
    <property type="evidence" value="ECO:0007669"/>
    <property type="project" value="TreeGrafter"/>
</dbReference>
<evidence type="ECO:0000259" key="8">
    <source>
        <dbReference type="Pfam" id="PF13850"/>
    </source>
</evidence>
<comment type="similarity">
    <text evidence="2">Belongs to the ERGIC family.</text>
</comment>
<dbReference type="GO" id="GO:0030134">
    <property type="term" value="C:COPII-coated ER to Golgi transport vesicle"/>
    <property type="evidence" value="ECO:0007669"/>
    <property type="project" value="TreeGrafter"/>
</dbReference>
<feature type="domain" description="Endoplasmic reticulum vesicle transporter C-terminal" evidence="7">
    <location>
        <begin position="165"/>
        <end position="304"/>
    </location>
</feature>
<evidence type="ECO:0000259" key="7">
    <source>
        <dbReference type="Pfam" id="PF07970"/>
    </source>
</evidence>
<feature type="transmembrane region" description="Helical" evidence="6">
    <location>
        <begin position="67"/>
        <end position="86"/>
    </location>
</feature>
<dbReference type="PANTHER" id="PTHR10984">
    <property type="entry name" value="ENDOPLASMIC RETICULUM-GOLGI INTERMEDIATE COMPARTMENT PROTEIN"/>
    <property type="match status" value="1"/>
</dbReference>
<keyword evidence="10" id="KW-1185">Reference proteome</keyword>
<keyword evidence="3 6" id="KW-0812">Transmembrane</keyword>
<keyword evidence="5 6" id="KW-0472">Membrane</keyword>
<feature type="domain" description="Endoplasmic reticulum vesicle transporter N-terminal" evidence="8">
    <location>
        <begin position="6"/>
        <end position="96"/>
    </location>
</feature>
<dbReference type="AlphaFoldDB" id="A0A0V0ZTF4"/>
<keyword evidence="4 6" id="KW-1133">Transmembrane helix</keyword>
<dbReference type="GO" id="GO:0005789">
    <property type="term" value="C:endoplasmic reticulum membrane"/>
    <property type="evidence" value="ECO:0007669"/>
    <property type="project" value="TreeGrafter"/>
</dbReference>
<feature type="non-terminal residue" evidence="9">
    <location>
        <position position="1"/>
    </location>
</feature>
<dbReference type="GO" id="GO:0006888">
    <property type="term" value="P:endoplasmic reticulum to Golgi vesicle-mediated transport"/>
    <property type="evidence" value="ECO:0007669"/>
    <property type="project" value="TreeGrafter"/>
</dbReference>
<dbReference type="Pfam" id="PF07970">
    <property type="entry name" value="COPIIcoated_ERV"/>
    <property type="match status" value="1"/>
</dbReference>
<comment type="caution">
    <text evidence="9">The sequence shown here is derived from an EMBL/GenBank/DDBJ whole genome shotgun (WGS) entry which is preliminary data.</text>
</comment>
<evidence type="ECO:0000256" key="5">
    <source>
        <dbReference type="ARBA" id="ARBA00023136"/>
    </source>
</evidence>
<reference evidence="9 10" key="1">
    <citation type="submission" date="2015-01" db="EMBL/GenBank/DDBJ databases">
        <title>Evolution of Trichinella species and genotypes.</title>
        <authorList>
            <person name="Korhonen P.K."/>
            <person name="Edoardo P."/>
            <person name="Giuseppe L.R."/>
            <person name="Gasser R.B."/>
        </authorList>
    </citation>
    <scope>NUCLEOTIDE SEQUENCE [LARGE SCALE GENOMIC DNA]</scope>
    <source>
        <strain evidence="9">ISS2496</strain>
    </source>
</reference>
<evidence type="ECO:0000256" key="6">
    <source>
        <dbReference type="SAM" id="Phobius"/>
    </source>
</evidence>
<organism evidence="9 10">
    <name type="scientific">Trichinella patagoniensis</name>
    <dbReference type="NCBI Taxonomy" id="990121"/>
    <lineage>
        <taxon>Eukaryota</taxon>
        <taxon>Metazoa</taxon>
        <taxon>Ecdysozoa</taxon>
        <taxon>Nematoda</taxon>
        <taxon>Enoplea</taxon>
        <taxon>Dorylaimia</taxon>
        <taxon>Trichinellida</taxon>
        <taxon>Trichinellidae</taxon>
        <taxon>Trichinella</taxon>
    </lineage>
</organism>
<evidence type="ECO:0000256" key="3">
    <source>
        <dbReference type="ARBA" id="ARBA00022692"/>
    </source>
</evidence>
<comment type="subcellular location">
    <subcellularLocation>
        <location evidence="1">Endoplasmic reticulum-Golgi intermediate compartment membrane</location>
        <topology evidence="1">Multi-pass membrane protein</topology>
    </subcellularLocation>
</comment>
<dbReference type="OrthoDB" id="270930at2759"/>
<gene>
    <name evidence="9" type="primary">ERGIC1</name>
    <name evidence="9" type="ORF">T12_2280</name>
</gene>
<evidence type="ECO:0000313" key="10">
    <source>
        <dbReference type="Proteomes" id="UP000054783"/>
    </source>
</evidence>
<feature type="transmembrane region" description="Helical" evidence="6">
    <location>
        <begin position="21"/>
        <end position="42"/>
    </location>
</feature>
<evidence type="ECO:0000256" key="1">
    <source>
        <dbReference type="ARBA" id="ARBA00004457"/>
    </source>
</evidence>
<proteinExistence type="inferred from homology"/>
<dbReference type="GO" id="GO:0033116">
    <property type="term" value="C:endoplasmic reticulum-Golgi intermediate compartment membrane"/>
    <property type="evidence" value="ECO:0007669"/>
    <property type="project" value="UniProtKB-SubCell"/>
</dbReference>
<dbReference type="InterPro" id="IPR045888">
    <property type="entry name" value="Erv"/>
</dbReference>
<dbReference type="InterPro" id="IPR039542">
    <property type="entry name" value="Erv_N"/>
</dbReference>
<dbReference type="Proteomes" id="UP000054783">
    <property type="component" value="Unassembled WGS sequence"/>
</dbReference>
<evidence type="ECO:0000313" key="9">
    <source>
        <dbReference type="EMBL" id="KRY15809.1"/>
    </source>
</evidence>
<protein>
    <submittedName>
        <fullName evidence="9">Endoplasmic reticulum-Golgi intermediate compartment protein 1</fullName>
    </submittedName>
</protein>
<dbReference type="InterPro" id="IPR012936">
    <property type="entry name" value="Erv_C"/>
</dbReference>
<dbReference type="EMBL" id="JYDQ01000089">
    <property type="protein sequence ID" value="KRY15809.1"/>
    <property type="molecule type" value="Genomic_DNA"/>
</dbReference>
<evidence type="ECO:0000256" key="2">
    <source>
        <dbReference type="ARBA" id="ARBA00005648"/>
    </source>
</evidence>
<evidence type="ECO:0000256" key="4">
    <source>
        <dbReference type="ARBA" id="ARBA00022989"/>
    </source>
</evidence>
<accession>A0A0V0ZTF4</accession>